<name>A0AAQ3T9I3_PASNO</name>
<dbReference type="EMBL" id="CP144748">
    <property type="protein sequence ID" value="WVZ68539.1"/>
    <property type="molecule type" value="Genomic_DNA"/>
</dbReference>
<dbReference type="InterPro" id="IPR039391">
    <property type="entry name" value="Phytocyanin-like"/>
</dbReference>
<evidence type="ECO:0000256" key="2">
    <source>
        <dbReference type="ARBA" id="ARBA00022475"/>
    </source>
</evidence>
<keyword evidence="3" id="KW-0336">GPI-anchor</keyword>
<comment type="similarity">
    <text evidence="9">Belongs to the early nodulin-like (ENODL) family.</text>
</comment>
<accession>A0AAQ3T9I3</accession>
<keyword evidence="5 10" id="KW-0472">Membrane</keyword>
<dbReference type="PANTHER" id="PTHR33021:SF376">
    <property type="entry name" value="OS01G0788700 PROTEIN"/>
    <property type="match status" value="1"/>
</dbReference>
<evidence type="ECO:0000256" key="7">
    <source>
        <dbReference type="ARBA" id="ARBA00023180"/>
    </source>
</evidence>
<evidence type="ECO:0000256" key="6">
    <source>
        <dbReference type="ARBA" id="ARBA00023157"/>
    </source>
</evidence>
<keyword evidence="10" id="KW-0812">Transmembrane</keyword>
<dbReference type="Pfam" id="PF02298">
    <property type="entry name" value="Cu_bind_like"/>
    <property type="match status" value="1"/>
</dbReference>
<keyword evidence="8" id="KW-0449">Lipoprotein</keyword>
<keyword evidence="6" id="KW-1015">Disulfide bond</keyword>
<dbReference type="PANTHER" id="PTHR33021">
    <property type="entry name" value="BLUE COPPER PROTEIN"/>
    <property type="match status" value="1"/>
</dbReference>
<keyword evidence="7" id="KW-0325">Glycoprotein</keyword>
<proteinExistence type="inferred from homology"/>
<evidence type="ECO:0000256" key="5">
    <source>
        <dbReference type="ARBA" id="ARBA00023136"/>
    </source>
</evidence>
<dbReference type="CDD" id="cd11019">
    <property type="entry name" value="OsENODL1_like"/>
    <property type="match status" value="1"/>
</dbReference>
<keyword evidence="14" id="KW-1185">Reference proteome</keyword>
<evidence type="ECO:0000256" key="3">
    <source>
        <dbReference type="ARBA" id="ARBA00022622"/>
    </source>
</evidence>
<keyword evidence="10" id="KW-1133">Transmembrane helix</keyword>
<dbReference type="InterPro" id="IPR008972">
    <property type="entry name" value="Cupredoxin"/>
</dbReference>
<organism evidence="13 14">
    <name type="scientific">Paspalum notatum var. saurae</name>
    <dbReference type="NCBI Taxonomy" id="547442"/>
    <lineage>
        <taxon>Eukaryota</taxon>
        <taxon>Viridiplantae</taxon>
        <taxon>Streptophyta</taxon>
        <taxon>Embryophyta</taxon>
        <taxon>Tracheophyta</taxon>
        <taxon>Spermatophyta</taxon>
        <taxon>Magnoliopsida</taxon>
        <taxon>Liliopsida</taxon>
        <taxon>Poales</taxon>
        <taxon>Poaceae</taxon>
        <taxon>PACMAD clade</taxon>
        <taxon>Panicoideae</taxon>
        <taxon>Andropogonodae</taxon>
        <taxon>Paspaleae</taxon>
        <taxon>Paspalinae</taxon>
        <taxon>Paspalum</taxon>
    </lineage>
</organism>
<evidence type="ECO:0000256" key="1">
    <source>
        <dbReference type="ARBA" id="ARBA00004609"/>
    </source>
</evidence>
<comment type="subcellular location">
    <subcellularLocation>
        <location evidence="1">Cell membrane</location>
        <topology evidence="1">Lipid-anchor</topology>
        <topology evidence="1">GPI-anchor</topology>
    </subcellularLocation>
</comment>
<sequence length="211" mass="21533">MAHGRMGCVLLACLVAVASVSSPTASAFVFKAGGTGEWRVPAAAEAGGANASSAYNAWAQRNRFRVGDALAFTYPPGNDTVLLVDQRAYDACDTASPIDTFSDGSTVFTFTRSGPYYFISGNKDNCNRGEKLIVVVMAERAAIANATEPGTGLAPSPNGPSFSSYSPPPPFGIDISPTAAYPPPSAAPPKVAGVAGTAALAIGALFCYALV</sequence>
<dbReference type="Gene3D" id="2.60.40.420">
    <property type="entry name" value="Cupredoxins - blue copper proteins"/>
    <property type="match status" value="1"/>
</dbReference>
<dbReference type="InterPro" id="IPR003245">
    <property type="entry name" value="Phytocyanin_dom"/>
</dbReference>
<reference evidence="13 14" key="1">
    <citation type="submission" date="2024-02" db="EMBL/GenBank/DDBJ databases">
        <title>High-quality chromosome-scale genome assembly of Pensacola bahiagrass (Paspalum notatum Flugge var. saurae).</title>
        <authorList>
            <person name="Vega J.M."/>
            <person name="Podio M."/>
            <person name="Orjuela J."/>
            <person name="Siena L.A."/>
            <person name="Pessino S.C."/>
            <person name="Combes M.C."/>
            <person name="Mariac C."/>
            <person name="Albertini E."/>
            <person name="Pupilli F."/>
            <person name="Ortiz J.P.A."/>
            <person name="Leblanc O."/>
        </authorList>
    </citation>
    <scope>NUCLEOTIDE SEQUENCE [LARGE SCALE GENOMIC DNA]</scope>
    <source>
        <strain evidence="13">R1</strain>
        <tissue evidence="13">Leaf</tissue>
    </source>
</reference>
<evidence type="ECO:0000256" key="8">
    <source>
        <dbReference type="ARBA" id="ARBA00023288"/>
    </source>
</evidence>
<dbReference type="InterPro" id="IPR041846">
    <property type="entry name" value="ENL_dom"/>
</dbReference>
<dbReference type="PROSITE" id="PS51485">
    <property type="entry name" value="PHYTOCYANIN"/>
    <property type="match status" value="1"/>
</dbReference>
<dbReference type="SUPFAM" id="SSF49503">
    <property type="entry name" value="Cupredoxins"/>
    <property type="match status" value="1"/>
</dbReference>
<feature type="transmembrane region" description="Helical" evidence="10">
    <location>
        <begin position="191"/>
        <end position="210"/>
    </location>
</feature>
<keyword evidence="4 11" id="KW-0732">Signal</keyword>
<evidence type="ECO:0000313" key="14">
    <source>
        <dbReference type="Proteomes" id="UP001341281"/>
    </source>
</evidence>
<gene>
    <name evidence="13" type="ORF">U9M48_017469</name>
</gene>
<evidence type="ECO:0000256" key="11">
    <source>
        <dbReference type="SAM" id="SignalP"/>
    </source>
</evidence>
<evidence type="ECO:0000256" key="4">
    <source>
        <dbReference type="ARBA" id="ARBA00022729"/>
    </source>
</evidence>
<evidence type="ECO:0000256" key="10">
    <source>
        <dbReference type="SAM" id="Phobius"/>
    </source>
</evidence>
<dbReference type="FunFam" id="2.60.40.420:FF:000066">
    <property type="entry name" value="Early nodulin-like protein 9"/>
    <property type="match status" value="1"/>
</dbReference>
<dbReference type="GO" id="GO:0098552">
    <property type="term" value="C:side of membrane"/>
    <property type="evidence" value="ECO:0007669"/>
    <property type="project" value="UniProtKB-KW"/>
</dbReference>
<feature type="domain" description="Phytocyanin" evidence="12">
    <location>
        <begin position="28"/>
        <end position="138"/>
    </location>
</feature>
<protein>
    <recommendedName>
        <fullName evidence="12">Phytocyanin domain-containing protein</fullName>
    </recommendedName>
</protein>
<dbReference type="GO" id="GO:0005886">
    <property type="term" value="C:plasma membrane"/>
    <property type="evidence" value="ECO:0007669"/>
    <property type="project" value="UniProtKB-SubCell"/>
</dbReference>
<dbReference type="AlphaFoldDB" id="A0AAQ3T9I3"/>
<dbReference type="GO" id="GO:0009055">
    <property type="term" value="F:electron transfer activity"/>
    <property type="evidence" value="ECO:0007669"/>
    <property type="project" value="InterPro"/>
</dbReference>
<evidence type="ECO:0000313" key="13">
    <source>
        <dbReference type="EMBL" id="WVZ68539.1"/>
    </source>
</evidence>
<evidence type="ECO:0000259" key="12">
    <source>
        <dbReference type="PROSITE" id="PS51485"/>
    </source>
</evidence>
<keyword evidence="2" id="KW-1003">Cell membrane</keyword>
<evidence type="ECO:0000256" key="9">
    <source>
        <dbReference type="ARBA" id="ARBA00035011"/>
    </source>
</evidence>
<feature type="signal peptide" evidence="11">
    <location>
        <begin position="1"/>
        <end position="27"/>
    </location>
</feature>
<feature type="chain" id="PRO_5042935476" description="Phytocyanin domain-containing protein" evidence="11">
    <location>
        <begin position="28"/>
        <end position="211"/>
    </location>
</feature>
<dbReference type="Proteomes" id="UP001341281">
    <property type="component" value="Chromosome 04"/>
</dbReference>